<dbReference type="Pfam" id="PF01385">
    <property type="entry name" value="OrfB_IS605"/>
    <property type="match status" value="1"/>
</dbReference>
<accession>A0A031LK48</accession>
<dbReference type="EMBL" id="JFZT01000059">
    <property type="protein sequence ID" value="EZQ01916.1"/>
    <property type="molecule type" value="Genomic_DNA"/>
</dbReference>
<comment type="caution">
    <text evidence="2">The sequence shown here is derived from an EMBL/GenBank/DDBJ whole genome shotgun (WGS) entry which is preliminary data.</text>
</comment>
<reference evidence="2 3" key="1">
    <citation type="submission" date="2014-03" db="EMBL/GenBank/DDBJ databases">
        <title>Draft genome sequence of the novel thermoacidophilic archaea Acidianus copahuensis ALE1 strain, isolated from Copahue volcanic area in Neuquen Argentina.</title>
        <authorList>
            <person name="Urbieta M.S."/>
            <person name="Rascovan N."/>
            <person name="Castro C."/>
            <person name="Revale S."/>
            <person name="Giaveno M.A."/>
            <person name="Vazquez M.P."/>
            <person name="Donati E.R."/>
        </authorList>
    </citation>
    <scope>NUCLEOTIDE SEQUENCE [LARGE SCALE GENOMIC DNA]</scope>
    <source>
        <strain evidence="2 3">ALE1</strain>
    </source>
</reference>
<proteinExistence type="predicted"/>
<dbReference type="InterPro" id="IPR001959">
    <property type="entry name" value="Transposase"/>
</dbReference>
<organism evidence="2 3">
    <name type="scientific">Candidatus Acidianus copahuensis</name>
    <dbReference type="NCBI Taxonomy" id="1160895"/>
    <lineage>
        <taxon>Archaea</taxon>
        <taxon>Thermoproteota</taxon>
        <taxon>Thermoprotei</taxon>
        <taxon>Sulfolobales</taxon>
        <taxon>Sulfolobaceae</taxon>
        <taxon>Acidianus</taxon>
    </lineage>
</organism>
<feature type="domain" description="Probable transposase IS891/IS1136/IS1341" evidence="1">
    <location>
        <begin position="2"/>
        <end position="96"/>
    </location>
</feature>
<evidence type="ECO:0000259" key="1">
    <source>
        <dbReference type="Pfam" id="PF01385"/>
    </source>
</evidence>
<protein>
    <recommendedName>
        <fullName evidence="1">Probable transposase IS891/IS1136/IS1341 domain-containing protein</fullName>
    </recommendedName>
</protein>
<dbReference type="Proteomes" id="UP000024332">
    <property type="component" value="Unassembled WGS sequence"/>
</dbReference>
<name>A0A031LK48_9CREN</name>
<dbReference type="STRING" id="1160895.CM19_11665"/>
<evidence type="ECO:0000313" key="2">
    <source>
        <dbReference type="EMBL" id="EZQ01916.1"/>
    </source>
</evidence>
<sequence>MSIDVGVYRLLTTSDGRYVENHERYERKLERLKTFQQSQSRKIEGSKNLEKMRVKIAKTFERIDNFHRDMYFKIGKFFTENYDGLAMEDINVKQLVSRSARFLRLHLHDVSFYKMRKIFRW</sequence>
<evidence type="ECO:0000313" key="3">
    <source>
        <dbReference type="Proteomes" id="UP000024332"/>
    </source>
</evidence>
<gene>
    <name evidence="2" type="ORF">CM19_11665</name>
</gene>
<dbReference type="AlphaFoldDB" id="A0A031LK48"/>
<keyword evidence="3" id="KW-1185">Reference proteome</keyword>